<sequence length="123" mass="14474">MLVKRLTISSPPNSAHQPVYLEIPRLEDLIRARFDAETAHRIKAIALNMGKIDTRYANSTKKNWDFEAARMYELGATPELYPWVTLSRFSEAVYKRYYETSKLCYSDADIANWEYMKAFFDNY</sequence>
<gene>
    <name evidence="1" type="ORF">EV182_004980</name>
</gene>
<evidence type="ECO:0000313" key="1">
    <source>
        <dbReference type="EMBL" id="KAJ1678002.1"/>
    </source>
</evidence>
<name>A0ACC1HP65_9FUNG</name>
<evidence type="ECO:0000313" key="2">
    <source>
        <dbReference type="Proteomes" id="UP001145114"/>
    </source>
</evidence>
<accession>A0ACC1HP65</accession>
<protein>
    <submittedName>
        <fullName evidence="1">Uncharacterized protein</fullName>
    </submittedName>
</protein>
<dbReference type="EMBL" id="JAMZIH010001653">
    <property type="protein sequence ID" value="KAJ1678002.1"/>
    <property type="molecule type" value="Genomic_DNA"/>
</dbReference>
<comment type="caution">
    <text evidence="1">The sequence shown here is derived from an EMBL/GenBank/DDBJ whole genome shotgun (WGS) entry which is preliminary data.</text>
</comment>
<feature type="non-terminal residue" evidence="1">
    <location>
        <position position="123"/>
    </location>
</feature>
<keyword evidence="2" id="KW-1185">Reference proteome</keyword>
<organism evidence="1 2">
    <name type="scientific">Spiromyces aspiralis</name>
    <dbReference type="NCBI Taxonomy" id="68401"/>
    <lineage>
        <taxon>Eukaryota</taxon>
        <taxon>Fungi</taxon>
        <taxon>Fungi incertae sedis</taxon>
        <taxon>Zoopagomycota</taxon>
        <taxon>Kickxellomycotina</taxon>
        <taxon>Kickxellomycetes</taxon>
        <taxon>Kickxellales</taxon>
        <taxon>Kickxellaceae</taxon>
        <taxon>Spiromyces</taxon>
    </lineage>
</organism>
<proteinExistence type="predicted"/>
<reference evidence="1" key="1">
    <citation type="submission" date="2022-06" db="EMBL/GenBank/DDBJ databases">
        <title>Phylogenomic reconstructions and comparative analyses of Kickxellomycotina fungi.</title>
        <authorList>
            <person name="Reynolds N.K."/>
            <person name="Stajich J.E."/>
            <person name="Barry K."/>
            <person name="Grigoriev I.V."/>
            <person name="Crous P."/>
            <person name="Smith M.E."/>
        </authorList>
    </citation>
    <scope>NUCLEOTIDE SEQUENCE</scope>
    <source>
        <strain evidence="1">RSA 2271</strain>
    </source>
</reference>
<dbReference type="Proteomes" id="UP001145114">
    <property type="component" value="Unassembled WGS sequence"/>
</dbReference>